<gene>
    <name evidence="2" type="ORF">N180_01275</name>
</gene>
<organism evidence="2 3">
    <name type="scientific">Pedobacter antarcticus 4BY</name>
    <dbReference type="NCBI Taxonomy" id="1358423"/>
    <lineage>
        <taxon>Bacteria</taxon>
        <taxon>Pseudomonadati</taxon>
        <taxon>Bacteroidota</taxon>
        <taxon>Sphingobacteriia</taxon>
        <taxon>Sphingobacteriales</taxon>
        <taxon>Sphingobacteriaceae</taxon>
        <taxon>Pedobacter</taxon>
    </lineage>
</organism>
<evidence type="ECO:0000259" key="1">
    <source>
        <dbReference type="Pfam" id="PF05144"/>
    </source>
</evidence>
<dbReference type="RefSeq" id="WP_037444979.1">
    <property type="nucleotide sequence ID" value="NZ_JNFF01000117.1"/>
</dbReference>
<feature type="domain" description="Replication-associated protein G2P N-terminal" evidence="1">
    <location>
        <begin position="53"/>
        <end position="182"/>
    </location>
</feature>
<dbReference type="Pfam" id="PF05144">
    <property type="entry name" value="Phage_CRI"/>
    <property type="match status" value="1"/>
</dbReference>
<reference evidence="2 3" key="1">
    <citation type="journal article" date="1992" name="Int. J. Syst. Bacteriol.">
        <title>Sphingobacterium antarcticus sp. nov. a Psychrotrophic Bacterium from the Soils of Schirmacher Oasis, Antarctica.</title>
        <authorList>
            <person name="Shivaji S."/>
            <person name="Ray M.K."/>
            <person name="Rao N.S."/>
            <person name="Saiserr L."/>
            <person name="Jagannadham M.V."/>
            <person name="Kumar G.S."/>
            <person name="Reddy G."/>
            <person name="Bhargava P.M."/>
        </authorList>
    </citation>
    <scope>NUCLEOTIDE SEQUENCE [LARGE SCALE GENOMIC DNA]</scope>
    <source>
        <strain evidence="2 3">4BY</strain>
    </source>
</reference>
<dbReference type="eggNOG" id="ENOG50335S4">
    <property type="taxonomic scope" value="Bacteria"/>
</dbReference>
<evidence type="ECO:0000313" key="2">
    <source>
        <dbReference type="EMBL" id="KEQ28294.1"/>
    </source>
</evidence>
<dbReference type="Proteomes" id="UP000028007">
    <property type="component" value="Unassembled WGS sequence"/>
</dbReference>
<name>A0A081PC71_9SPHI</name>
<protein>
    <recommendedName>
        <fullName evidence="1">Replication-associated protein G2P N-terminal domain-containing protein</fullName>
    </recommendedName>
</protein>
<evidence type="ECO:0000313" key="3">
    <source>
        <dbReference type="Proteomes" id="UP000028007"/>
    </source>
</evidence>
<proteinExistence type="predicted"/>
<keyword evidence="3" id="KW-1185">Reference proteome</keyword>
<dbReference type="InterPro" id="IPR022686">
    <property type="entry name" value="G2P_N"/>
</dbReference>
<sequence>MIDTLKIKVSPEYLSDKHYDILYETLFKPQYIRDEDGSISIKGKLENLRVQINNRGLIIEGSLPKYLCGSNQQSLNLSEITDGIEELNKLLEVDLYQSKVLRVDLAENIITKYPVEDYYPILSQSPYFKRLEMDNGLAYKNNSRYVVFYGKMKEIKKGEQIRDAFVGKNVLRYEYRMQKNKVISDFLRVPNATLMDLLNNYYKVVGSWADVFMKINKLHDVRPFDFSIFQKNGEFERYIKLLGVESIGGFTSVNATIKEAKRRGYLNKHPNVASNLINKFKGMSTSPLLATKSSLADELEEKVKMIRIFAVPGFELPAHLI</sequence>
<dbReference type="EMBL" id="JNFF01000117">
    <property type="protein sequence ID" value="KEQ28294.1"/>
    <property type="molecule type" value="Genomic_DNA"/>
</dbReference>
<dbReference type="GO" id="GO:0006260">
    <property type="term" value="P:DNA replication"/>
    <property type="evidence" value="ECO:0007669"/>
    <property type="project" value="InterPro"/>
</dbReference>
<accession>A0A081PC71</accession>
<comment type="caution">
    <text evidence="2">The sequence shown here is derived from an EMBL/GenBank/DDBJ whole genome shotgun (WGS) entry which is preliminary data.</text>
</comment>
<dbReference type="AlphaFoldDB" id="A0A081PC71"/>
<dbReference type="OrthoDB" id="1438889at2"/>